<feature type="transmembrane region" description="Helical" evidence="6">
    <location>
        <begin position="61"/>
        <end position="83"/>
    </location>
</feature>
<feature type="transmembrane region" description="Helical" evidence="6">
    <location>
        <begin position="155"/>
        <end position="178"/>
    </location>
</feature>
<dbReference type="CDD" id="cd17482">
    <property type="entry name" value="MFS_YxiO_like"/>
    <property type="match status" value="1"/>
</dbReference>
<feature type="transmembrane region" description="Helical" evidence="6">
    <location>
        <begin position="184"/>
        <end position="205"/>
    </location>
</feature>
<dbReference type="InterPro" id="IPR020846">
    <property type="entry name" value="MFS_dom"/>
</dbReference>
<evidence type="ECO:0000256" key="4">
    <source>
        <dbReference type="ARBA" id="ARBA00022989"/>
    </source>
</evidence>
<feature type="transmembrane region" description="Helical" evidence="6">
    <location>
        <begin position="90"/>
        <end position="109"/>
    </location>
</feature>
<dbReference type="PROSITE" id="PS50850">
    <property type="entry name" value="MFS"/>
    <property type="match status" value="1"/>
</dbReference>
<feature type="transmembrane region" description="Helical" evidence="6">
    <location>
        <begin position="396"/>
        <end position="414"/>
    </location>
</feature>
<evidence type="ECO:0000256" key="5">
    <source>
        <dbReference type="ARBA" id="ARBA00023136"/>
    </source>
</evidence>
<evidence type="ECO:0000256" key="2">
    <source>
        <dbReference type="ARBA" id="ARBA00022448"/>
    </source>
</evidence>
<evidence type="ECO:0000256" key="6">
    <source>
        <dbReference type="SAM" id="Phobius"/>
    </source>
</evidence>
<evidence type="ECO:0000259" key="7">
    <source>
        <dbReference type="PROSITE" id="PS50850"/>
    </source>
</evidence>
<evidence type="ECO:0000313" key="8">
    <source>
        <dbReference type="EMBL" id="QIK52564.1"/>
    </source>
</evidence>
<dbReference type="InterPro" id="IPR036259">
    <property type="entry name" value="MFS_trans_sf"/>
</dbReference>
<dbReference type="GO" id="GO:0005886">
    <property type="term" value="C:plasma membrane"/>
    <property type="evidence" value="ECO:0007669"/>
    <property type="project" value="UniProtKB-SubCell"/>
</dbReference>
<dbReference type="PANTHER" id="PTHR23519">
    <property type="entry name" value="AUTOPHAGY-RELATED PROTEIN 22"/>
    <property type="match status" value="1"/>
</dbReference>
<dbReference type="Gene3D" id="1.20.1250.20">
    <property type="entry name" value="MFS general substrate transporter like domains"/>
    <property type="match status" value="1"/>
</dbReference>
<keyword evidence="5 6" id="KW-0472">Membrane</keyword>
<evidence type="ECO:0000256" key="3">
    <source>
        <dbReference type="ARBA" id="ARBA00022692"/>
    </source>
</evidence>
<feature type="domain" description="Major facilitator superfamily (MFS) profile" evidence="7">
    <location>
        <begin position="240"/>
        <end position="422"/>
    </location>
</feature>
<evidence type="ECO:0000256" key="1">
    <source>
        <dbReference type="ARBA" id="ARBA00004651"/>
    </source>
</evidence>
<gene>
    <name evidence="8" type="ORF">G7058_11185</name>
</gene>
<feature type="transmembrane region" description="Helical" evidence="6">
    <location>
        <begin position="115"/>
        <end position="134"/>
    </location>
</feature>
<organism evidence="8 9">
    <name type="scientific">Jeotgalibaca porci</name>
    <dbReference type="NCBI Taxonomy" id="1868793"/>
    <lineage>
        <taxon>Bacteria</taxon>
        <taxon>Bacillati</taxon>
        <taxon>Bacillota</taxon>
        <taxon>Bacilli</taxon>
        <taxon>Lactobacillales</taxon>
        <taxon>Carnobacteriaceae</taxon>
        <taxon>Jeotgalibaca</taxon>
    </lineage>
</organism>
<dbReference type="GeneID" id="94553852"/>
<keyword evidence="2" id="KW-0813">Transport</keyword>
<reference evidence="8 9" key="1">
    <citation type="journal article" date="2017" name="Int. J. Syst. Evol. Microbiol.">
        <title>Jeotgalibaca porci sp. nov. and Jeotgalibaca arthritidis sp. nov., isolated from pigs, and emended description of the genus Jeotgalibaca.</title>
        <authorList>
            <person name="Zamora L."/>
            <person name="Perez-Sancho M."/>
            <person name="Dominguez L."/>
            <person name="Fernandez-Garayzabal J.F."/>
            <person name="Vela A.I."/>
        </authorList>
    </citation>
    <scope>NUCLEOTIDE SEQUENCE [LARGE SCALE GENOMIC DNA]</scope>
    <source>
        <strain evidence="8 9">CCUG 69148</strain>
    </source>
</reference>
<feature type="transmembrane region" description="Helical" evidence="6">
    <location>
        <begin position="242"/>
        <end position="264"/>
    </location>
</feature>
<feature type="transmembrane region" description="Helical" evidence="6">
    <location>
        <begin position="364"/>
        <end position="390"/>
    </location>
</feature>
<dbReference type="RefSeq" id="WP_166063597.1">
    <property type="nucleotide sequence ID" value="NZ_CP049889.1"/>
</dbReference>
<keyword evidence="9" id="KW-1185">Reference proteome</keyword>
<dbReference type="KEGG" id="jpo:G7058_11185"/>
<dbReference type="InterPro" id="IPR024671">
    <property type="entry name" value="Atg22-like"/>
</dbReference>
<dbReference type="EMBL" id="CP049889">
    <property type="protein sequence ID" value="QIK52564.1"/>
    <property type="molecule type" value="Genomic_DNA"/>
</dbReference>
<comment type="subcellular location">
    <subcellularLocation>
        <location evidence="1">Cell membrane</location>
        <topology evidence="1">Multi-pass membrane protein</topology>
    </subcellularLocation>
</comment>
<name>A0A6G7WJW7_9LACT</name>
<dbReference type="InterPro" id="IPR050495">
    <property type="entry name" value="ATG22/LtaA_families"/>
</dbReference>
<dbReference type="PANTHER" id="PTHR23519:SF1">
    <property type="entry name" value="AUTOPHAGY-RELATED PROTEIN 22"/>
    <property type="match status" value="1"/>
</dbReference>
<feature type="transmembrane region" description="Helical" evidence="6">
    <location>
        <begin position="306"/>
        <end position="324"/>
    </location>
</feature>
<feature type="transmembrane region" description="Helical" evidence="6">
    <location>
        <begin position="23"/>
        <end position="41"/>
    </location>
</feature>
<proteinExistence type="predicted"/>
<feature type="transmembrane region" description="Helical" evidence="6">
    <location>
        <begin position="276"/>
        <end position="294"/>
    </location>
</feature>
<protein>
    <submittedName>
        <fullName evidence="8">MFS transporter</fullName>
    </submittedName>
</protein>
<keyword evidence="3 6" id="KW-0812">Transmembrane</keyword>
<evidence type="ECO:0000313" key="9">
    <source>
        <dbReference type="Proteomes" id="UP000501830"/>
    </source>
</evidence>
<dbReference type="GO" id="GO:0022857">
    <property type="term" value="F:transmembrane transporter activity"/>
    <property type="evidence" value="ECO:0007669"/>
    <property type="project" value="InterPro"/>
</dbReference>
<accession>A0A6G7WJW7</accession>
<feature type="transmembrane region" description="Helical" evidence="6">
    <location>
        <begin position="330"/>
        <end position="352"/>
    </location>
</feature>
<dbReference type="Proteomes" id="UP000501830">
    <property type="component" value="Chromosome"/>
</dbReference>
<dbReference type="AlphaFoldDB" id="A0A6G7WJW7"/>
<dbReference type="SUPFAM" id="SSF103473">
    <property type="entry name" value="MFS general substrate transporter"/>
    <property type="match status" value="1"/>
</dbReference>
<sequence length="422" mass="47057">MVRIQKERFKYTKEERSWIMQDWANSAYSIMITTAVFPLFFKAVAESGGLDSATSTAYWGYANSIATLVISLLAPVLGALADYKNQRMPLFTWFTLSGILATVGFAFAPEGNWQYLFLFYVLSAIGFSGANIFYDGSLVDVTTLTRMHRVSAAGFGWGYIGSSIPFVLFIILQLTGILPISQVMLIKLGFVMTAVWWFIFTIPYWKNVQQKSYIEREPEIVRSSFKRLFHTIRDIRQHKQAFLFLLAYFFYIDGVGTIFKMATAIGSDIGLSSNDLIVVMLVVQFVAFPFSILYGMLAKRLGAKNMIFVGITTYIIICVYALQLESLQTFIILALLVGTAQGGIQSLSRSLFGQLIPEGRSNEFFGFYNIFGKFAAVVGPFLVGIIAQITGNSLDGVFALIVLFVVGGVLLVRVKIPEVHEV</sequence>
<keyword evidence="4 6" id="KW-1133">Transmembrane helix</keyword>
<dbReference type="Pfam" id="PF11700">
    <property type="entry name" value="ATG22"/>
    <property type="match status" value="2"/>
</dbReference>